<dbReference type="SMART" id="SM00635">
    <property type="entry name" value="BID_2"/>
    <property type="match status" value="1"/>
</dbReference>
<dbReference type="STRING" id="1801990.A2V69_02990"/>
<dbReference type="Pfam" id="PF02368">
    <property type="entry name" value="Big_2"/>
    <property type="match status" value="1"/>
</dbReference>
<dbReference type="CDD" id="cd00146">
    <property type="entry name" value="PKD"/>
    <property type="match status" value="1"/>
</dbReference>
<organism evidence="3 4">
    <name type="scientific">Candidatus Portnoybacteria bacterium RBG_13_40_8</name>
    <dbReference type="NCBI Taxonomy" id="1801990"/>
    <lineage>
        <taxon>Bacteria</taxon>
        <taxon>Candidatus Portnoyibacteriota</taxon>
    </lineage>
</organism>
<evidence type="ECO:0000313" key="4">
    <source>
        <dbReference type="Proteomes" id="UP000177810"/>
    </source>
</evidence>
<dbReference type="InterPro" id="IPR013783">
    <property type="entry name" value="Ig-like_fold"/>
</dbReference>
<protein>
    <recommendedName>
        <fullName evidence="5">PKD domain-containing protein</fullName>
    </recommendedName>
</protein>
<feature type="domain" description="PKD" evidence="1">
    <location>
        <begin position="173"/>
        <end position="260"/>
    </location>
</feature>
<dbReference type="InterPro" id="IPR035986">
    <property type="entry name" value="PKD_dom_sf"/>
</dbReference>
<sequence length="976" mass="103053">MLTKQQKFCLVLVFAIVFFSGLFLTENAFAILESCPDTATTSIAVKGTLTGGSCVERNSCLGRGLCQDLHIICEIPPSGGVKYSIDSGACNASSGTVISYSQKREGVPDDCVRPCDYWLPYLYEYDTGNINISGLADGTHTINICKREVCPSPCTSGWFTPDKCTFTKCSATLTVNLTANPSSGGAPLTTDLSAAVGGTATGDIKYEFDFGEGAGYSATYTQATSPKTVSHTYSSAGTYTAKVRVTRGCATATDTVTITVSSISFWVTLSVNPSSGPAPLNNVELTGNAHGTATGNIFWEFDCNNDALFEYSVTNNTDPFTSPFKCNYPNPGAYKARVRATRQTQTSNDRFDITVTCGPAQAPTISLSSPTASWLNYNPNFKATVGDPNGDQVRGHFNITGVVADGVGNWVVSPYSNSTCYPADCSSGLSLTDGEYTWAAYAEDNSTTACTSAMTSFRWLGIDKTRPIGDITHSPASPDTGDQVTFTATGSDALSGMKSILVYIDGTLRNTCLASTICSYIGGPYSTGSHTYYAVFTDNATNTLTTSTKSFSVAGLDVTCSLSASPSYNCIPPNFVSNLTAAVTGGSATGNITYQIDCENNGSIDRDSGSIPNTTYSYNGCPAYGANTTVRAVVTRQGISCTALTNIYVSSFDVAPNPANILVGNTQQFTATYDQDGSSGPSASQNVTNTSAWSSSAPTVATINASGLATGVGGGTSTITSIYAPAGDSCTDTSIINVSRPFSNFKVIIGGLNRPPTATNFNATESNCCDANPSWFFTWLYGDLDGDLEASFSFQVDSDPGFTSPITVSRVINLSPFLAPGSQNNQSVLLSPSVPPPAGMIGYGINYWWQVKVEDNQGKDSGWLPQPPLAIIHTHRCPICDFTWIPRSPIPGEDVQFTNTSTCYNDSQSVVPCSSFSWSTIPAAIISTPFAANTMIVFSGSGGYNVSLTVTDGSNYQCSTSKTVRISLPLPRWKEI</sequence>
<dbReference type="Proteomes" id="UP000177810">
    <property type="component" value="Unassembled WGS sequence"/>
</dbReference>
<dbReference type="InterPro" id="IPR000601">
    <property type="entry name" value="PKD_dom"/>
</dbReference>
<evidence type="ECO:0000313" key="3">
    <source>
        <dbReference type="EMBL" id="OGZ32944.1"/>
    </source>
</evidence>
<dbReference type="InterPro" id="IPR008964">
    <property type="entry name" value="Invasin/intimin_cell_adhesion"/>
</dbReference>
<reference evidence="3 4" key="1">
    <citation type="journal article" date="2016" name="Nat. Commun.">
        <title>Thousands of microbial genomes shed light on interconnected biogeochemical processes in an aquifer system.</title>
        <authorList>
            <person name="Anantharaman K."/>
            <person name="Brown C.T."/>
            <person name="Hug L.A."/>
            <person name="Sharon I."/>
            <person name="Castelle C.J."/>
            <person name="Probst A.J."/>
            <person name="Thomas B.C."/>
            <person name="Singh A."/>
            <person name="Wilkins M.J."/>
            <person name="Karaoz U."/>
            <person name="Brodie E.L."/>
            <person name="Williams K.H."/>
            <person name="Hubbard S.S."/>
            <person name="Banfield J.F."/>
        </authorList>
    </citation>
    <scope>NUCLEOTIDE SEQUENCE [LARGE SCALE GENOMIC DNA]</scope>
</reference>
<feature type="domain" description="Ig-like" evidence="2">
    <location>
        <begin position="867"/>
        <end position="969"/>
    </location>
</feature>
<dbReference type="InterPro" id="IPR003343">
    <property type="entry name" value="Big_2"/>
</dbReference>
<dbReference type="InterPro" id="IPR007110">
    <property type="entry name" value="Ig-like_dom"/>
</dbReference>
<dbReference type="PROSITE" id="PS50835">
    <property type="entry name" value="IG_LIKE"/>
    <property type="match status" value="1"/>
</dbReference>
<dbReference type="PROSITE" id="PS50093">
    <property type="entry name" value="PKD"/>
    <property type="match status" value="1"/>
</dbReference>
<dbReference type="Gene3D" id="2.60.40.1080">
    <property type="match status" value="1"/>
</dbReference>
<dbReference type="SUPFAM" id="SSF49299">
    <property type="entry name" value="PKD domain"/>
    <property type="match status" value="2"/>
</dbReference>
<dbReference type="SMART" id="SM00089">
    <property type="entry name" value="PKD"/>
    <property type="match status" value="2"/>
</dbReference>
<comment type="caution">
    <text evidence="3">The sequence shown here is derived from an EMBL/GenBank/DDBJ whole genome shotgun (WGS) entry which is preliminary data.</text>
</comment>
<dbReference type="EMBL" id="MHMT01000010">
    <property type="protein sequence ID" value="OGZ32944.1"/>
    <property type="molecule type" value="Genomic_DNA"/>
</dbReference>
<evidence type="ECO:0008006" key="5">
    <source>
        <dbReference type="Google" id="ProtNLM"/>
    </source>
</evidence>
<dbReference type="SUPFAM" id="SSF49373">
    <property type="entry name" value="Invasin/intimin cell-adhesion fragments"/>
    <property type="match status" value="1"/>
</dbReference>
<dbReference type="InterPro" id="IPR022409">
    <property type="entry name" value="PKD/Chitinase_dom"/>
</dbReference>
<name>A0A1G2F4E6_9BACT</name>
<dbReference type="AlphaFoldDB" id="A0A1G2F4E6"/>
<evidence type="ECO:0000259" key="1">
    <source>
        <dbReference type="PROSITE" id="PS50093"/>
    </source>
</evidence>
<dbReference type="Pfam" id="PF00801">
    <property type="entry name" value="PKD"/>
    <property type="match status" value="1"/>
</dbReference>
<gene>
    <name evidence="3" type="ORF">A2V69_02990</name>
</gene>
<proteinExistence type="predicted"/>
<evidence type="ECO:0000259" key="2">
    <source>
        <dbReference type="PROSITE" id="PS50835"/>
    </source>
</evidence>
<dbReference type="Gene3D" id="2.60.40.10">
    <property type="entry name" value="Immunoglobulins"/>
    <property type="match status" value="3"/>
</dbReference>
<accession>A0A1G2F4E6</accession>